<evidence type="ECO:0000313" key="2">
    <source>
        <dbReference type="Proteomes" id="UP000053989"/>
    </source>
</evidence>
<dbReference type="AlphaFoldDB" id="A0A0C2ZSP4"/>
<dbReference type="InParanoid" id="A0A0C2ZSP4"/>
<reference evidence="1 2" key="1">
    <citation type="submission" date="2014-04" db="EMBL/GenBank/DDBJ databases">
        <authorList>
            <consortium name="DOE Joint Genome Institute"/>
            <person name="Kuo A."/>
            <person name="Kohler A."/>
            <person name="Nagy L.G."/>
            <person name="Floudas D."/>
            <person name="Copeland A."/>
            <person name="Barry K.W."/>
            <person name="Cichocki N."/>
            <person name="Veneault-Fourrey C."/>
            <person name="LaButti K."/>
            <person name="Lindquist E.A."/>
            <person name="Lipzen A."/>
            <person name="Lundell T."/>
            <person name="Morin E."/>
            <person name="Murat C."/>
            <person name="Sun H."/>
            <person name="Tunlid A."/>
            <person name="Henrissat B."/>
            <person name="Grigoriev I.V."/>
            <person name="Hibbett D.S."/>
            <person name="Martin F."/>
            <person name="Nordberg H.P."/>
            <person name="Cantor M.N."/>
            <person name="Hua S.X."/>
        </authorList>
    </citation>
    <scope>NUCLEOTIDE SEQUENCE [LARGE SCALE GENOMIC DNA]</scope>
    <source>
        <strain evidence="1 2">Foug A</strain>
    </source>
</reference>
<gene>
    <name evidence="1" type="ORF">SCLCIDRAFT_60996</name>
</gene>
<proteinExistence type="predicted"/>
<sequence length="89" mass="10224">RSLERPPSTLRGTVIRPSSTHRFLSILLVNELRWKAAYVSANRVTYVSLPHRLANISKRISSRLMRLLYHLAAVPKATNAFSVWIRPPF</sequence>
<organism evidence="1 2">
    <name type="scientific">Scleroderma citrinum Foug A</name>
    <dbReference type="NCBI Taxonomy" id="1036808"/>
    <lineage>
        <taxon>Eukaryota</taxon>
        <taxon>Fungi</taxon>
        <taxon>Dikarya</taxon>
        <taxon>Basidiomycota</taxon>
        <taxon>Agaricomycotina</taxon>
        <taxon>Agaricomycetes</taxon>
        <taxon>Agaricomycetidae</taxon>
        <taxon>Boletales</taxon>
        <taxon>Sclerodermatineae</taxon>
        <taxon>Sclerodermataceae</taxon>
        <taxon>Scleroderma</taxon>
    </lineage>
</organism>
<feature type="non-terminal residue" evidence="1">
    <location>
        <position position="89"/>
    </location>
</feature>
<keyword evidence="2" id="KW-1185">Reference proteome</keyword>
<accession>A0A0C2ZSP4</accession>
<evidence type="ECO:0000313" key="1">
    <source>
        <dbReference type="EMBL" id="KIM64543.1"/>
    </source>
</evidence>
<protein>
    <submittedName>
        <fullName evidence="1">Uncharacterized protein</fullName>
    </submittedName>
</protein>
<feature type="non-terminal residue" evidence="1">
    <location>
        <position position="1"/>
    </location>
</feature>
<dbReference type="OrthoDB" id="3261222at2759"/>
<dbReference type="HOGENOM" id="CLU_2460887_0_0_1"/>
<dbReference type="EMBL" id="KN822027">
    <property type="protein sequence ID" value="KIM64543.1"/>
    <property type="molecule type" value="Genomic_DNA"/>
</dbReference>
<dbReference type="Proteomes" id="UP000053989">
    <property type="component" value="Unassembled WGS sequence"/>
</dbReference>
<reference evidence="2" key="2">
    <citation type="submission" date="2015-01" db="EMBL/GenBank/DDBJ databases">
        <title>Evolutionary Origins and Diversification of the Mycorrhizal Mutualists.</title>
        <authorList>
            <consortium name="DOE Joint Genome Institute"/>
            <consortium name="Mycorrhizal Genomics Consortium"/>
            <person name="Kohler A."/>
            <person name="Kuo A."/>
            <person name="Nagy L.G."/>
            <person name="Floudas D."/>
            <person name="Copeland A."/>
            <person name="Barry K.W."/>
            <person name="Cichocki N."/>
            <person name="Veneault-Fourrey C."/>
            <person name="LaButti K."/>
            <person name="Lindquist E.A."/>
            <person name="Lipzen A."/>
            <person name="Lundell T."/>
            <person name="Morin E."/>
            <person name="Murat C."/>
            <person name="Riley R."/>
            <person name="Ohm R."/>
            <person name="Sun H."/>
            <person name="Tunlid A."/>
            <person name="Henrissat B."/>
            <person name="Grigoriev I.V."/>
            <person name="Hibbett D.S."/>
            <person name="Martin F."/>
        </authorList>
    </citation>
    <scope>NUCLEOTIDE SEQUENCE [LARGE SCALE GENOMIC DNA]</scope>
    <source>
        <strain evidence="2">Foug A</strain>
    </source>
</reference>
<name>A0A0C2ZSP4_9AGAM</name>